<keyword evidence="4" id="KW-1185">Reference proteome</keyword>
<evidence type="ECO:0000313" key="3">
    <source>
        <dbReference type="EnsemblPlants" id="ORUFI06G13650.1"/>
    </source>
</evidence>
<dbReference type="Proteomes" id="UP000008022">
    <property type="component" value="Unassembled WGS sequence"/>
</dbReference>
<dbReference type="eggNOG" id="ENOG502QQYU">
    <property type="taxonomic scope" value="Eukaryota"/>
</dbReference>
<dbReference type="HOGENOM" id="CLU_019628_1_1_1"/>
<dbReference type="Gene3D" id="1.10.1200.270">
    <property type="entry name" value="Methyltransferase, alpha-helical capping domain"/>
    <property type="match status" value="2"/>
</dbReference>
<dbReference type="Gene3D" id="3.40.50.150">
    <property type="entry name" value="Vaccinia Virus protein VP39"/>
    <property type="match status" value="2"/>
</dbReference>
<dbReference type="SUPFAM" id="SSF53335">
    <property type="entry name" value="S-adenosyl-L-methionine-dependent methyltransferases"/>
    <property type="match status" value="1"/>
</dbReference>
<keyword evidence="2" id="KW-0460">Magnesium</keyword>
<dbReference type="OMA" id="GCSCGRS"/>
<keyword evidence="1" id="KW-0479">Metal-binding</keyword>
<evidence type="ECO:0000313" key="4">
    <source>
        <dbReference type="Proteomes" id="UP000008022"/>
    </source>
</evidence>
<dbReference type="InterPro" id="IPR042086">
    <property type="entry name" value="MeTrfase_capping"/>
</dbReference>
<name>A0A0E0PX51_ORYRU</name>
<dbReference type="EnsemblPlants" id="ORUFI06G13650.1">
    <property type="protein sequence ID" value="ORUFI06G13650.1"/>
    <property type="gene ID" value="ORUFI06G13650"/>
</dbReference>
<dbReference type="GO" id="GO:0046872">
    <property type="term" value="F:metal ion binding"/>
    <property type="evidence" value="ECO:0007669"/>
    <property type="project" value="UniProtKB-KW"/>
</dbReference>
<reference evidence="3" key="2">
    <citation type="submission" date="2015-06" db="UniProtKB">
        <authorList>
            <consortium name="EnsemblPlants"/>
        </authorList>
    </citation>
    <scope>IDENTIFICATION</scope>
</reference>
<organism evidence="3 4">
    <name type="scientific">Oryza rufipogon</name>
    <name type="common">Brownbeard rice</name>
    <name type="synonym">Asian wild rice</name>
    <dbReference type="NCBI Taxonomy" id="4529"/>
    <lineage>
        <taxon>Eukaryota</taxon>
        <taxon>Viridiplantae</taxon>
        <taxon>Streptophyta</taxon>
        <taxon>Embryophyta</taxon>
        <taxon>Tracheophyta</taxon>
        <taxon>Spermatophyta</taxon>
        <taxon>Magnoliopsida</taxon>
        <taxon>Liliopsida</taxon>
        <taxon>Poales</taxon>
        <taxon>Poaceae</taxon>
        <taxon>BOP clade</taxon>
        <taxon>Oryzoideae</taxon>
        <taxon>Oryzeae</taxon>
        <taxon>Oryzinae</taxon>
        <taxon>Oryza</taxon>
    </lineage>
</organism>
<sequence>MQAQDVKNVFCMKGGQGESSYLKNSKAQLRDLQMMLYALEETLDKIAIPPRGPGRLLLTAADLGCSCGRSSLVVADAIVQHMTKLCRGRGKHVDAVAAADPEFWFYFSDLPSNDFNTLFSLLPPHAASSGDGSGRRYFAAAVPGSFHDRLFPERSIDGKVFVQGSSEETGTAYRRQFQSDMARFLRCRAAELKPGGAMFLVFVGRPSSAGPTDQGRSLNLLGTMFEESWRDLVDEGLIDGGRMDSFNIPSYAATLEEFRESVDADGSFAVNRLEHVMGGRLAVDDDPHDDRCAVGRRVANNQRSIFGPLVEAHIGRALADELFVRMERRAEELSDELVDEMGVRFHILCSLSLV</sequence>
<dbReference type="InterPro" id="IPR005299">
    <property type="entry name" value="MeTrfase_7"/>
</dbReference>
<dbReference type="PANTHER" id="PTHR31009">
    <property type="entry name" value="S-ADENOSYL-L-METHIONINE:CARBOXYL METHYLTRANSFERASE FAMILY PROTEIN"/>
    <property type="match status" value="1"/>
</dbReference>
<accession>A0A0E0PX51</accession>
<evidence type="ECO:0008006" key="5">
    <source>
        <dbReference type="Google" id="ProtNLM"/>
    </source>
</evidence>
<dbReference type="Gramene" id="ORUFI06G13650.1">
    <property type="protein sequence ID" value="ORUFI06G13650.1"/>
    <property type="gene ID" value="ORUFI06G13650"/>
</dbReference>
<dbReference type="AlphaFoldDB" id="A0A0E0PX51"/>
<evidence type="ECO:0000256" key="2">
    <source>
        <dbReference type="ARBA" id="ARBA00022842"/>
    </source>
</evidence>
<protein>
    <recommendedName>
        <fullName evidence="5">Jasmonate O-methyltransferase</fullName>
    </recommendedName>
</protein>
<proteinExistence type="predicted"/>
<dbReference type="Pfam" id="PF03492">
    <property type="entry name" value="Methyltransf_7"/>
    <property type="match status" value="2"/>
</dbReference>
<dbReference type="FunFam" id="1.10.1200.270:FF:000008">
    <property type="entry name" value="OSJNBa0087O24.14 protein"/>
    <property type="match status" value="1"/>
</dbReference>
<dbReference type="GO" id="GO:0008168">
    <property type="term" value="F:methyltransferase activity"/>
    <property type="evidence" value="ECO:0007669"/>
    <property type="project" value="InterPro"/>
</dbReference>
<reference evidence="4" key="1">
    <citation type="submission" date="2013-06" db="EMBL/GenBank/DDBJ databases">
        <authorList>
            <person name="Zhao Q."/>
        </authorList>
    </citation>
    <scope>NUCLEOTIDE SEQUENCE</scope>
    <source>
        <strain evidence="4">cv. W1943</strain>
    </source>
</reference>
<dbReference type="InterPro" id="IPR029063">
    <property type="entry name" value="SAM-dependent_MTases_sf"/>
</dbReference>
<evidence type="ECO:0000256" key="1">
    <source>
        <dbReference type="ARBA" id="ARBA00022723"/>
    </source>
</evidence>